<feature type="region of interest" description="Disordered" evidence="1">
    <location>
        <begin position="1"/>
        <end position="323"/>
    </location>
</feature>
<reference evidence="2" key="1">
    <citation type="submission" date="2020-02" db="EMBL/GenBank/DDBJ databases">
        <authorList>
            <person name="Meier V. D."/>
        </authorList>
    </citation>
    <scope>NUCLEOTIDE SEQUENCE</scope>
    <source>
        <strain evidence="2">AVDCRST_MAG49</strain>
    </source>
</reference>
<feature type="compositionally biased region" description="Basic residues" evidence="1">
    <location>
        <begin position="196"/>
        <end position="207"/>
    </location>
</feature>
<feature type="compositionally biased region" description="Basic residues" evidence="1">
    <location>
        <begin position="56"/>
        <end position="65"/>
    </location>
</feature>
<sequence length="348" mass="37718">ERATRDPRRLAAADGRRRSRRHPTRRPHRAPSSLSAGFTARRRSASPPDDRLPRTGPRRPRRPRRGPGGGLRPRRARTRRGRGGRAPRGRVPALRPGDRVGPPHHGGAAVPGAPGLPGPRRQGGPLRADRPESGVRATGDRGHARLGGAAGAGPHPDPAGFGPMGEFRRRVQPIGVVSTDLAGGAGPIRPRLGRLDRRRPAHGRRPRGGLVARSERPGRARQLRGDARRDPRQRRHPTPGSQRARGRPGPGQQPRRIRRHRSRPAGGWARGRAGHPRGRADAGGGLLHLAAPRRRDRGRRCAAEGERGRVRHGVDPAGGLAGPVHQCLRRLPETGPCGRLSTERLRRL</sequence>
<evidence type="ECO:0000313" key="2">
    <source>
        <dbReference type="EMBL" id="CAA9558262.1"/>
    </source>
</evidence>
<evidence type="ECO:0000256" key="1">
    <source>
        <dbReference type="SAM" id="MobiDB-lite"/>
    </source>
</evidence>
<organism evidence="2">
    <name type="scientific">uncultured Thermomicrobiales bacterium</name>
    <dbReference type="NCBI Taxonomy" id="1645740"/>
    <lineage>
        <taxon>Bacteria</taxon>
        <taxon>Pseudomonadati</taxon>
        <taxon>Thermomicrobiota</taxon>
        <taxon>Thermomicrobia</taxon>
        <taxon>Thermomicrobiales</taxon>
        <taxon>environmental samples</taxon>
    </lineage>
</organism>
<dbReference type="EMBL" id="CADCWG010000153">
    <property type="protein sequence ID" value="CAA9558262.1"/>
    <property type="molecule type" value="Genomic_DNA"/>
</dbReference>
<feature type="region of interest" description="Disordered" evidence="1">
    <location>
        <begin position="329"/>
        <end position="348"/>
    </location>
</feature>
<feature type="compositionally biased region" description="Basic and acidic residues" evidence="1">
    <location>
        <begin position="213"/>
        <end position="230"/>
    </location>
</feature>
<feature type="non-terminal residue" evidence="2">
    <location>
        <position position="348"/>
    </location>
</feature>
<feature type="compositionally biased region" description="Low complexity" evidence="1">
    <location>
        <begin position="152"/>
        <end position="161"/>
    </location>
</feature>
<feature type="compositionally biased region" description="Basic residues" evidence="1">
    <location>
        <begin position="72"/>
        <end position="88"/>
    </location>
</feature>
<proteinExistence type="predicted"/>
<gene>
    <name evidence="2" type="ORF">AVDCRST_MAG49-2177</name>
</gene>
<feature type="compositionally biased region" description="Basic and acidic residues" evidence="1">
    <location>
        <begin position="1"/>
        <end position="16"/>
    </location>
</feature>
<accession>A0A6J4UTY1</accession>
<dbReference type="AlphaFoldDB" id="A0A6J4UTY1"/>
<feature type="non-terminal residue" evidence="2">
    <location>
        <position position="1"/>
    </location>
</feature>
<feature type="compositionally biased region" description="Basic and acidic residues" evidence="1">
    <location>
        <begin position="299"/>
        <end position="314"/>
    </location>
</feature>
<protein>
    <submittedName>
        <fullName evidence="2">Uncharacterized protein</fullName>
    </submittedName>
</protein>
<feature type="compositionally biased region" description="Low complexity" evidence="1">
    <location>
        <begin position="103"/>
        <end position="126"/>
    </location>
</feature>
<feature type="compositionally biased region" description="Basic residues" evidence="1">
    <location>
        <begin position="17"/>
        <end position="29"/>
    </location>
</feature>
<name>A0A6J4UTY1_9BACT</name>
<feature type="compositionally biased region" description="Basic and acidic residues" evidence="1">
    <location>
        <begin position="127"/>
        <end position="143"/>
    </location>
</feature>